<gene>
    <name evidence="1" type="ORF">F5878DRAFT_46789</name>
</gene>
<protein>
    <submittedName>
        <fullName evidence="1">Uncharacterized protein</fullName>
    </submittedName>
</protein>
<reference evidence="1" key="1">
    <citation type="submission" date="2022-08" db="EMBL/GenBank/DDBJ databases">
        <authorList>
            <consortium name="DOE Joint Genome Institute"/>
            <person name="Min B."/>
            <person name="Riley R."/>
            <person name="Sierra-Patev S."/>
            <person name="Naranjo-Ortiz M."/>
            <person name="Looney B."/>
            <person name="Konkel Z."/>
            <person name="Slot J.C."/>
            <person name="Sakamoto Y."/>
            <person name="Steenwyk J.L."/>
            <person name="Rokas A."/>
            <person name="Carro J."/>
            <person name="Camarero S."/>
            <person name="Ferreira P."/>
            <person name="Molpeceres G."/>
            <person name="Ruiz-Duenas F.J."/>
            <person name="Serrano A."/>
            <person name="Henrissat B."/>
            <person name="Drula E."/>
            <person name="Hughes K.W."/>
            <person name="Mata J.L."/>
            <person name="Ishikawa N.K."/>
            <person name="Vargas-Isla R."/>
            <person name="Ushijima S."/>
            <person name="Smith C.A."/>
            <person name="Ahrendt S."/>
            <person name="Andreopoulos W."/>
            <person name="He G."/>
            <person name="Labutti K."/>
            <person name="Lipzen A."/>
            <person name="Ng V."/>
            <person name="Sandor L."/>
            <person name="Barry K."/>
            <person name="Martinez A.T."/>
            <person name="Xiao Y."/>
            <person name="Gibbons J.G."/>
            <person name="Terashima K."/>
            <person name="Hibbett D.S."/>
            <person name="Grigoriev I.V."/>
        </authorList>
    </citation>
    <scope>NUCLEOTIDE SEQUENCE</scope>
    <source>
        <strain evidence="1">TFB9207</strain>
    </source>
</reference>
<dbReference type="EMBL" id="MU807210">
    <property type="protein sequence ID" value="KAJ3831826.1"/>
    <property type="molecule type" value="Genomic_DNA"/>
</dbReference>
<dbReference type="Proteomes" id="UP001163846">
    <property type="component" value="Unassembled WGS sequence"/>
</dbReference>
<evidence type="ECO:0000313" key="2">
    <source>
        <dbReference type="Proteomes" id="UP001163846"/>
    </source>
</evidence>
<dbReference type="AlphaFoldDB" id="A0AA38U409"/>
<organism evidence="1 2">
    <name type="scientific">Lentinula raphanica</name>
    <dbReference type="NCBI Taxonomy" id="153919"/>
    <lineage>
        <taxon>Eukaryota</taxon>
        <taxon>Fungi</taxon>
        <taxon>Dikarya</taxon>
        <taxon>Basidiomycota</taxon>
        <taxon>Agaricomycotina</taxon>
        <taxon>Agaricomycetes</taxon>
        <taxon>Agaricomycetidae</taxon>
        <taxon>Agaricales</taxon>
        <taxon>Marasmiineae</taxon>
        <taxon>Omphalotaceae</taxon>
        <taxon>Lentinula</taxon>
    </lineage>
</organism>
<proteinExistence type="predicted"/>
<name>A0AA38U409_9AGAR</name>
<evidence type="ECO:0000313" key="1">
    <source>
        <dbReference type="EMBL" id="KAJ3831826.1"/>
    </source>
</evidence>
<comment type="caution">
    <text evidence="1">The sequence shown here is derived from an EMBL/GenBank/DDBJ whole genome shotgun (WGS) entry which is preliminary data.</text>
</comment>
<keyword evidence="2" id="KW-1185">Reference proteome</keyword>
<accession>A0AA38U409</accession>
<sequence>MLLVLGKMGGRCLAILGSGIVYDGATLSGAVQPGIASTTSSLASSFPSVLAREMPVAPPVLMPRRTFRTSQYAQNLSSYLFLPRPFPSFPRSIIFIFFQLSVHRLWSRAPRRGDARTAVSMISRPLLLRPNLPGVRLELYVKLSPAIRDSISATRYVGPLQVVQLSIPPLDHDLSQTVQSRVILSSCYVDLVALETS</sequence>